<evidence type="ECO:0000256" key="2">
    <source>
        <dbReference type="ARBA" id="ARBA00022763"/>
    </source>
</evidence>
<reference evidence="5" key="1">
    <citation type="journal article" date="2018" name="DNA Res.">
        <title>Multiple hybrid de novo genome assembly of finger millet, an orphan allotetraploid crop.</title>
        <authorList>
            <person name="Hatakeyama M."/>
            <person name="Aluri S."/>
            <person name="Balachadran M.T."/>
            <person name="Sivarajan S.R."/>
            <person name="Patrignani A."/>
            <person name="Gruter S."/>
            <person name="Poveda L."/>
            <person name="Shimizu-Inatsugi R."/>
            <person name="Baeten J."/>
            <person name="Francoijs K.J."/>
            <person name="Nataraja K.N."/>
            <person name="Reddy Y.A.N."/>
            <person name="Phadnis S."/>
            <person name="Ravikumar R.L."/>
            <person name="Schlapbach R."/>
            <person name="Sreeman S.M."/>
            <person name="Shimizu K.K."/>
        </authorList>
    </citation>
    <scope>NUCLEOTIDE SEQUENCE</scope>
</reference>
<dbReference type="GO" id="GO:0005634">
    <property type="term" value="C:nucleus"/>
    <property type="evidence" value="ECO:0007669"/>
    <property type="project" value="UniProtKB-SubCell"/>
</dbReference>
<organism evidence="5 6">
    <name type="scientific">Eleusine coracana subsp. coracana</name>
    <dbReference type="NCBI Taxonomy" id="191504"/>
    <lineage>
        <taxon>Eukaryota</taxon>
        <taxon>Viridiplantae</taxon>
        <taxon>Streptophyta</taxon>
        <taxon>Embryophyta</taxon>
        <taxon>Tracheophyta</taxon>
        <taxon>Spermatophyta</taxon>
        <taxon>Magnoliopsida</taxon>
        <taxon>Liliopsida</taxon>
        <taxon>Poales</taxon>
        <taxon>Poaceae</taxon>
        <taxon>PACMAD clade</taxon>
        <taxon>Chloridoideae</taxon>
        <taxon>Cynodonteae</taxon>
        <taxon>Eleusininae</taxon>
        <taxon>Eleusine</taxon>
    </lineage>
</organism>
<evidence type="ECO:0000313" key="5">
    <source>
        <dbReference type="EMBL" id="GJM94589.1"/>
    </source>
</evidence>
<dbReference type="InterPro" id="IPR051579">
    <property type="entry name" value="DDR_Transcriptional_Reg"/>
</dbReference>
<dbReference type="GO" id="GO:0006974">
    <property type="term" value="P:DNA damage response"/>
    <property type="evidence" value="ECO:0007669"/>
    <property type="project" value="UniProtKB-KW"/>
</dbReference>
<feature type="compositionally biased region" description="Acidic residues" evidence="4">
    <location>
        <begin position="167"/>
        <end position="180"/>
    </location>
</feature>
<feature type="compositionally biased region" description="Basic and acidic residues" evidence="4">
    <location>
        <begin position="213"/>
        <end position="223"/>
    </location>
</feature>
<protein>
    <submittedName>
        <fullName evidence="5">Uncharacterized protein</fullName>
    </submittedName>
</protein>
<feature type="compositionally biased region" description="Acidic residues" evidence="4">
    <location>
        <begin position="142"/>
        <end position="157"/>
    </location>
</feature>
<dbReference type="EMBL" id="BQKI01000005">
    <property type="protein sequence ID" value="GJM94589.1"/>
    <property type="molecule type" value="Genomic_DNA"/>
</dbReference>
<comment type="subcellular location">
    <subcellularLocation>
        <location evidence="1">Nucleus</location>
    </subcellularLocation>
</comment>
<evidence type="ECO:0000256" key="1">
    <source>
        <dbReference type="ARBA" id="ARBA00004123"/>
    </source>
</evidence>
<accession>A0AAV5C8L4</accession>
<dbReference type="PANTHER" id="PTHR23196">
    <property type="entry name" value="PAX TRANSCRIPTION ACTIVATION DOMAIN INTERACTING PROTEIN"/>
    <property type="match status" value="1"/>
</dbReference>
<dbReference type="AlphaFoldDB" id="A0AAV5C8L4"/>
<dbReference type="Proteomes" id="UP001054889">
    <property type="component" value="Unassembled WGS sequence"/>
</dbReference>
<feature type="region of interest" description="Disordered" evidence="4">
    <location>
        <begin position="416"/>
        <end position="456"/>
    </location>
</feature>
<proteinExistence type="predicted"/>
<gene>
    <name evidence="5" type="primary">ga11249</name>
    <name evidence="5" type="ORF">PR202_ga11249</name>
</gene>
<evidence type="ECO:0000256" key="3">
    <source>
        <dbReference type="ARBA" id="ARBA00023242"/>
    </source>
</evidence>
<feature type="compositionally biased region" description="Polar residues" evidence="4">
    <location>
        <begin position="554"/>
        <end position="578"/>
    </location>
</feature>
<feature type="region of interest" description="Disordered" evidence="4">
    <location>
        <begin position="1"/>
        <end position="42"/>
    </location>
</feature>
<reference evidence="5" key="2">
    <citation type="submission" date="2021-12" db="EMBL/GenBank/DDBJ databases">
        <title>Resequencing data analysis of finger millet.</title>
        <authorList>
            <person name="Hatakeyama M."/>
            <person name="Aluri S."/>
            <person name="Balachadran M.T."/>
            <person name="Sivarajan S.R."/>
            <person name="Poveda L."/>
            <person name="Shimizu-Inatsugi R."/>
            <person name="Schlapbach R."/>
            <person name="Sreeman S.M."/>
            <person name="Shimizu K.K."/>
        </authorList>
    </citation>
    <scope>NUCLEOTIDE SEQUENCE</scope>
</reference>
<comment type="caution">
    <text evidence="5">The sequence shown here is derived from an EMBL/GenBank/DDBJ whole genome shotgun (WGS) entry which is preliminary data.</text>
</comment>
<evidence type="ECO:0000256" key="4">
    <source>
        <dbReference type="SAM" id="MobiDB-lite"/>
    </source>
</evidence>
<dbReference type="PANTHER" id="PTHR23196:SF1">
    <property type="entry name" value="PAX-INTERACTING PROTEIN 1"/>
    <property type="match status" value="1"/>
</dbReference>
<sequence length="627" mass="68233">MAGDARNSGGGGDTQVLDGGTSPLGSPVSDGGDTQSESDNDMLYCETQLMDDAETQLVDEEDEGVPADWMETQLVESGEEVGGDYCEQVETQIEVECNEEEDAGGVEDNACNGIRTQLVAECQAERGNGGVDEMLDTQLVGESEDDDGINGGDEVDVGEWGMTQLVEDSEEEAADDELSEGTEVLTDNESMSDYEQDMKSGLNGGNEGMNGRAYEHFDDKSMVDSDASTEGDADEEKQKGSNNGLHPLPKVVKSSSYNTSSRDLLDCGIDSDSHGYVQNHDKDGIKGRDKCSTAKKLFADMMAEDGENIGGCFAGLSYIGSQEPGELSQANAFEVVDRLISINGGLSSQETTPDKMEMAKPRVSNKRGTLILAEKVDLSRSSNGKTEIYEWVDSREDDGGGEFFSKHKDILLKKSPGRGIQKSHSAGEKKSSMKVASATNKFGKSKDKTNSKQCGRFEAIPLSDSRLLKNDVKSKRASGNRTKKNLLKDLDDLSNAKLFERQQEKDDVAMPDVGPDTQVAVEAMEALAQCLPAEALPANDQAPLDRMMRDAVSKTVTSQSKNGPPQKRTSSIQEGVTTRSKRRKLPESNLKPRKERLTELKMQENSELMGKTKRKQTQSLYQRRVKF</sequence>
<name>A0AAV5C8L4_ELECO</name>
<feature type="compositionally biased region" description="Basic and acidic residues" evidence="4">
    <location>
        <begin position="590"/>
        <end position="604"/>
    </location>
</feature>
<evidence type="ECO:0000313" key="6">
    <source>
        <dbReference type="Proteomes" id="UP001054889"/>
    </source>
</evidence>
<keyword evidence="6" id="KW-1185">Reference proteome</keyword>
<feature type="region of interest" description="Disordered" evidence="4">
    <location>
        <begin position="141"/>
        <end position="257"/>
    </location>
</feature>
<keyword evidence="3" id="KW-0539">Nucleus</keyword>
<feature type="region of interest" description="Disordered" evidence="4">
    <location>
        <begin position="549"/>
        <end position="627"/>
    </location>
</feature>
<keyword evidence="2" id="KW-0227">DNA damage</keyword>